<sequence>MYFIYIDESGLPNYTDKELIFSLTALIFHEKYRRDFEKKIINFKNELKKKYNVPLNTDFELHAKDMVKYDKIKIVNSKSIFNGYKLEYVLPDFIEIANLIKDINCTIISSCILKDKLRHQIDLNNWCLKFELERLCLYLEKENNKKKLLNEESYDSGVIYFDHSLKEDKKRFQYINDFIKNGTYYKTNEYLVEDPIFVESTNRNFIQIADFLSYIIRRYIRSKIYGKSNIVDKFTINAFGIIKNKLDTSSSGVILGCGLKIFPDIDIDI</sequence>
<dbReference type="AlphaFoldDB" id="A0A0F9KI08"/>
<evidence type="ECO:0008006" key="2">
    <source>
        <dbReference type="Google" id="ProtNLM"/>
    </source>
</evidence>
<proteinExistence type="predicted"/>
<accession>A0A0F9KI08</accession>
<reference evidence="1" key="1">
    <citation type="journal article" date="2015" name="Nature">
        <title>Complex archaea that bridge the gap between prokaryotes and eukaryotes.</title>
        <authorList>
            <person name="Spang A."/>
            <person name="Saw J.H."/>
            <person name="Jorgensen S.L."/>
            <person name="Zaremba-Niedzwiedzka K."/>
            <person name="Martijn J."/>
            <person name="Lind A.E."/>
            <person name="van Eijk R."/>
            <person name="Schleper C."/>
            <person name="Guy L."/>
            <person name="Ettema T.J."/>
        </authorList>
    </citation>
    <scope>NUCLEOTIDE SEQUENCE</scope>
</reference>
<dbReference type="Pfam" id="PF12686">
    <property type="entry name" value="DUF3800"/>
    <property type="match status" value="1"/>
</dbReference>
<dbReference type="InterPro" id="IPR024524">
    <property type="entry name" value="DUF3800"/>
</dbReference>
<protein>
    <recommendedName>
        <fullName evidence="2">DUF3800 domain-containing protein</fullName>
    </recommendedName>
</protein>
<name>A0A0F9KI08_9ZZZZ</name>
<gene>
    <name evidence="1" type="ORF">LCGC14_1700820</name>
</gene>
<comment type="caution">
    <text evidence="1">The sequence shown here is derived from an EMBL/GenBank/DDBJ whole genome shotgun (WGS) entry which is preliminary data.</text>
</comment>
<evidence type="ECO:0000313" key="1">
    <source>
        <dbReference type="EMBL" id="KKM14965.1"/>
    </source>
</evidence>
<organism evidence="1">
    <name type="scientific">marine sediment metagenome</name>
    <dbReference type="NCBI Taxonomy" id="412755"/>
    <lineage>
        <taxon>unclassified sequences</taxon>
        <taxon>metagenomes</taxon>
        <taxon>ecological metagenomes</taxon>
    </lineage>
</organism>
<dbReference type="EMBL" id="LAZR01015022">
    <property type="protein sequence ID" value="KKM14965.1"/>
    <property type="molecule type" value="Genomic_DNA"/>
</dbReference>